<name>A0A239B7W8_9PROT</name>
<dbReference type="Proteomes" id="UP000198305">
    <property type="component" value="Unassembled WGS sequence"/>
</dbReference>
<dbReference type="NCBIfam" id="NF041423">
    <property type="entry name" value="MobC_subf"/>
    <property type="match status" value="1"/>
</dbReference>
<protein>
    <recommendedName>
        <fullName evidence="3">Replication-relaxation</fullName>
    </recommendedName>
</protein>
<organism evidence="1 2">
    <name type="scientific">Methylobacillus rhizosphaerae</name>
    <dbReference type="NCBI Taxonomy" id="551994"/>
    <lineage>
        <taxon>Bacteria</taxon>
        <taxon>Pseudomonadati</taxon>
        <taxon>Pseudomonadota</taxon>
        <taxon>Betaproteobacteria</taxon>
        <taxon>Nitrosomonadales</taxon>
        <taxon>Methylophilaceae</taxon>
        <taxon>Methylobacillus</taxon>
    </lineage>
</organism>
<dbReference type="SUPFAM" id="SSF46785">
    <property type="entry name" value="Winged helix' DNA-binding domain"/>
    <property type="match status" value="1"/>
</dbReference>
<dbReference type="OrthoDB" id="9152473at2"/>
<dbReference type="RefSeq" id="WP_089376377.1">
    <property type="nucleotide sequence ID" value="NZ_FZOA01000014.1"/>
</dbReference>
<reference evidence="2" key="1">
    <citation type="submission" date="2017-06" db="EMBL/GenBank/DDBJ databases">
        <authorList>
            <person name="Varghese N."/>
            <person name="Submissions S."/>
        </authorList>
    </citation>
    <scope>NUCLEOTIDE SEQUENCE [LARGE SCALE GENOMIC DNA]</scope>
    <source>
        <strain evidence="2">Ca-68</strain>
    </source>
</reference>
<keyword evidence="2" id="KW-1185">Reference proteome</keyword>
<proteinExistence type="predicted"/>
<evidence type="ECO:0000313" key="2">
    <source>
        <dbReference type="Proteomes" id="UP000198305"/>
    </source>
</evidence>
<evidence type="ECO:0000313" key="1">
    <source>
        <dbReference type="EMBL" id="SNS03702.1"/>
    </source>
</evidence>
<accession>A0A239B7W8</accession>
<dbReference type="EMBL" id="FZOA01000014">
    <property type="protein sequence ID" value="SNS03702.1"/>
    <property type="molecule type" value="Genomic_DNA"/>
</dbReference>
<dbReference type="InterPro" id="IPR036390">
    <property type="entry name" value="WH_DNA-bd_sf"/>
</dbReference>
<dbReference type="AlphaFoldDB" id="A0A239B7W8"/>
<gene>
    <name evidence="1" type="ORF">SAMN05192560_2329</name>
</gene>
<sequence length="249" mass="28722">MLINSYQQRCMRSQAKRETVLRFLRDETWSNLTNLADMLGLSEPATFKTICQMERDGFLLRYKVDALRLSLWGVTPQGLAFAWADNEAMRVRPYFEPGKLSVMTIPHYLDIQRARLMAEQAGWTNWVPGHRLPKGIKKRPDAIATNAEGQTIAIELERSIKTLKRYEAIFAIYLQMMKREEYAKVHYLCPDAGFAPRLERMFALIQSVPVAGERVPITKKHRARFPVFALDNWPPEHPQNGMTRGVDGK</sequence>
<evidence type="ECO:0008006" key="3">
    <source>
        <dbReference type="Google" id="ProtNLM"/>
    </source>
</evidence>